<organism evidence="2 3">
    <name type="scientific">Portunus trituberculatus</name>
    <name type="common">Swimming crab</name>
    <name type="synonym">Neptunus trituberculatus</name>
    <dbReference type="NCBI Taxonomy" id="210409"/>
    <lineage>
        <taxon>Eukaryota</taxon>
        <taxon>Metazoa</taxon>
        <taxon>Ecdysozoa</taxon>
        <taxon>Arthropoda</taxon>
        <taxon>Crustacea</taxon>
        <taxon>Multicrustacea</taxon>
        <taxon>Malacostraca</taxon>
        <taxon>Eumalacostraca</taxon>
        <taxon>Eucarida</taxon>
        <taxon>Decapoda</taxon>
        <taxon>Pleocyemata</taxon>
        <taxon>Brachyura</taxon>
        <taxon>Eubrachyura</taxon>
        <taxon>Portunoidea</taxon>
        <taxon>Portunidae</taxon>
        <taxon>Portuninae</taxon>
        <taxon>Portunus</taxon>
    </lineage>
</organism>
<evidence type="ECO:0000313" key="3">
    <source>
        <dbReference type="Proteomes" id="UP000324222"/>
    </source>
</evidence>
<comment type="caution">
    <text evidence="2">The sequence shown here is derived from an EMBL/GenBank/DDBJ whole genome shotgun (WGS) entry which is preliminary data.</text>
</comment>
<feature type="region of interest" description="Disordered" evidence="1">
    <location>
        <begin position="1"/>
        <end position="67"/>
    </location>
</feature>
<dbReference type="EMBL" id="VSRR010091139">
    <property type="protein sequence ID" value="MPC92399.1"/>
    <property type="molecule type" value="Genomic_DNA"/>
</dbReference>
<proteinExistence type="predicted"/>
<feature type="compositionally biased region" description="Low complexity" evidence="1">
    <location>
        <begin position="23"/>
        <end position="49"/>
    </location>
</feature>
<dbReference type="Proteomes" id="UP000324222">
    <property type="component" value="Unassembled WGS sequence"/>
</dbReference>
<accession>A0A5B7JBW5</accession>
<sequence>MPPCPPRSSSPPTPRRRLDRRYGSSTPRPRPPRGTTTPWSGSPAAYSMMGGCGAGSRGGPGSASSLL</sequence>
<gene>
    <name evidence="2" type="ORF">E2C01_087487</name>
</gene>
<keyword evidence="3" id="KW-1185">Reference proteome</keyword>
<protein>
    <submittedName>
        <fullName evidence="2">Uncharacterized protein</fullName>
    </submittedName>
</protein>
<name>A0A5B7JBW5_PORTR</name>
<feature type="compositionally biased region" description="Pro residues" evidence="1">
    <location>
        <begin position="1"/>
        <end position="13"/>
    </location>
</feature>
<feature type="compositionally biased region" description="Gly residues" evidence="1">
    <location>
        <begin position="50"/>
        <end position="61"/>
    </location>
</feature>
<evidence type="ECO:0000313" key="2">
    <source>
        <dbReference type="EMBL" id="MPC92399.1"/>
    </source>
</evidence>
<reference evidence="2 3" key="1">
    <citation type="submission" date="2019-05" db="EMBL/GenBank/DDBJ databases">
        <title>Another draft genome of Portunus trituberculatus and its Hox gene families provides insights of decapod evolution.</title>
        <authorList>
            <person name="Jeong J.-H."/>
            <person name="Song I."/>
            <person name="Kim S."/>
            <person name="Choi T."/>
            <person name="Kim D."/>
            <person name="Ryu S."/>
            <person name="Kim W."/>
        </authorList>
    </citation>
    <scope>NUCLEOTIDE SEQUENCE [LARGE SCALE GENOMIC DNA]</scope>
    <source>
        <tissue evidence="2">Muscle</tissue>
    </source>
</reference>
<evidence type="ECO:0000256" key="1">
    <source>
        <dbReference type="SAM" id="MobiDB-lite"/>
    </source>
</evidence>
<dbReference type="AlphaFoldDB" id="A0A5B7JBW5"/>